<reference evidence="1" key="1">
    <citation type="submission" date="2018-05" db="EMBL/GenBank/DDBJ databases">
        <authorList>
            <person name="Lanie J.A."/>
            <person name="Ng W.-L."/>
            <person name="Kazmierczak K.M."/>
            <person name="Andrzejewski T.M."/>
            <person name="Davidsen T.M."/>
            <person name="Wayne K.J."/>
            <person name="Tettelin H."/>
            <person name="Glass J.I."/>
            <person name="Rusch D."/>
            <person name="Podicherti R."/>
            <person name="Tsui H.-C.T."/>
            <person name="Winkler M.E."/>
        </authorList>
    </citation>
    <scope>NUCLEOTIDE SEQUENCE</scope>
</reference>
<proteinExistence type="predicted"/>
<sequence length="64" mass="7765">ILYFIRKYGEICIHNFDNAKTNHYYENTQHMASQPKASKHVWSFDEKMINELVNDDKVKYLRDL</sequence>
<protein>
    <submittedName>
        <fullName evidence="1">Uncharacterized protein</fullName>
    </submittedName>
</protein>
<name>A0A382Q688_9ZZZZ</name>
<dbReference type="AlphaFoldDB" id="A0A382Q688"/>
<dbReference type="EMBL" id="UINC01111885">
    <property type="protein sequence ID" value="SVC80425.1"/>
    <property type="molecule type" value="Genomic_DNA"/>
</dbReference>
<feature type="non-terminal residue" evidence="1">
    <location>
        <position position="1"/>
    </location>
</feature>
<evidence type="ECO:0000313" key="1">
    <source>
        <dbReference type="EMBL" id="SVC80425.1"/>
    </source>
</evidence>
<accession>A0A382Q688</accession>
<organism evidence="1">
    <name type="scientific">marine metagenome</name>
    <dbReference type="NCBI Taxonomy" id="408172"/>
    <lineage>
        <taxon>unclassified sequences</taxon>
        <taxon>metagenomes</taxon>
        <taxon>ecological metagenomes</taxon>
    </lineage>
</organism>
<gene>
    <name evidence="1" type="ORF">METZ01_LOCUS333279</name>
</gene>